<dbReference type="GeneID" id="66112941"/>
<dbReference type="OrthoDB" id="2847699at2759"/>
<comment type="caution">
    <text evidence="2">The sequence shown here is derived from an EMBL/GenBank/DDBJ whole genome shotgun (WGS) entry which is preliminary data.</text>
</comment>
<protein>
    <submittedName>
        <fullName evidence="2">Uncharacterized protein</fullName>
    </submittedName>
</protein>
<evidence type="ECO:0000313" key="3">
    <source>
        <dbReference type="Proteomes" id="UP000812287"/>
    </source>
</evidence>
<name>A0A9P8AMC7_9AGAR</name>
<organism evidence="2 3">
    <name type="scientific">Guyanagaster necrorhizus</name>
    <dbReference type="NCBI Taxonomy" id="856835"/>
    <lineage>
        <taxon>Eukaryota</taxon>
        <taxon>Fungi</taxon>
        <taxon>Dikarya</taxon>
        <taxon>Basidiomycota</taxon>
        <taxon>Agaricomycotina</taxon>
        <taxon>Agaricomycetes</taxon>
        <taxon>Agaricomycetidae</taxon>
        <taxon>Agaricales</taxon>
        <taxon>Marasmiineae</taxon>
        <taxon>Physalacriaceae</taxon>
        <taxon>Guyanagaster</taxon>
    </lineage>
</organism>
<dbReference type="EMBL" id="MU250563">
    <property type="protein sequence ID" value="KAG7441123.1"/>
    <property type="molecule type" value="Genomic_DNA"/>
</dbReference>
<evidence type="ECO:0000313" key="2">
    <source>
        <dbReference type="EMBL" id="KAG7441123.1"/>
    </source>
</evidence>
<reference evidence="2" key="1">
    <citation type="submission" date="2020-11" db="EMBL/GenBank/DDBJ databases">
        <title>Adaptations for nitrogen fixation in a non-lichenized fungal sporocarp promotes dispersal by wood-feeding termites.</title>
        <authorList>
            <consortium name="DOE Joint Genome Institute"/>
            <person name="Koch R.A."/>
            <person name="Yoon G."/>
            <person name="Arayal U."/>
            <person name="Lail K."/>
            <person name="Amirebrahimi M."/>
            <person name="Labutti K."/>
            <person name="Lipzen A."/>
            <person name="Riley R."/>
            <person name="Barry K."/>
            <person name="Henrissat B."/>
            <person name="Grigoriev I.V."/>
            <person name="Herr J.R."/>
            <person name="Aime M.C."/>
        </authorList>
    </citation>
    <scope>NUCLEOTIDE SEQUENCE</scope>
    <source>
        <strain evidence="2">MCA 3950</strain>
    </source>
</reference>
<feature type="region of interest" description="Disordered" evidence="1">
    <location>
        <begin position="312"/>
        <end position="351"/>
    </location>
</feature>
<accession>A0A9P8AMC7</accession>
<dbReference type="AlphaFoldDB" id="A0A9P8AMC7"/>
<dbReference type="Proteomes" id="UP000812287">
    <property type="component" value="Unassembled WGS sequence"/>
</dbReference>
<sequence>MSNFEATSDWKDTEYISDDSVSAVSPTHAGFSVASSSSEPMDRFTDLESIADQMRAFISNENRHSNASGCLEIACKDEKIEDAVYALGTIFYLNFSDPRGTRHARFTLPIDAPTIVDEDEVRHIIYGDLLHTPIRALAKKLRIWIADPNGPESVRVQRVSRIHELCQRFRVNVTEREDGVLLTKSKKFKWSTTVINEQDLEMVLREKRRKAVNKEKRLFLRTHRATAPTAQSVVEDPFANLHSITNELRSFVADIDGPRSMAIPKSAFSSEVFQLAAVFSLAITPESDAIVLTKKTQGLFVVSEADVADVLNSNGKRSRKEDDDDAETPPDSPPPSDGEDPGPSSRESQHQTRILEQEIREFVVDAQGLTSMTLYCLDNARKLSVFLLSHAFGLICSETPSSPYVRLTRTENTTSQNIDEVSVKRLLTESHPSFRAAQLILEGGPNYGRISDIQAFEQCLRAFIDDAEATAFSIPHTTDRRVVALANVFHLRIRTHKDGDRMILHKKIKGKYIVSKKKLDTVLAVPKRRRKKRRRRSTAAPSELPPSAEPFPDIEFSALSLY</sequence>
<keyword evidence="3" id="KW-1185">Reference proteome</keyword>
<dbReference type="RefSeq" id="XP_043034623.1">
    <property type="nucleotide sequence ID" value="XM_043190644.1"/>
</dbReference>
<feature type="compositionally biased region" description="Basic residues" evidence="1">
    <location>
        <begin position="526"/>
        <end position="537"/>
    </location>
</feature>
<proteinExistence type="predicted"/>
<gene>
    <name evidence="2" type="ORF">BT62DRAFT_997335</name>
</gene>
<feature type="region of interest" description="Disordered" evidence="1">
    <location>
        <begin position="526"/>
        <end position="552"/>
    </location>
</feature>
<evidence type="ECO:0000256" key="1">
    <source>
        <dbReference type="SAM" id="MobiDB-lite"/>
    </source>
</evidence>